<dbReference type="EMBL" id="PIPW01000002">
    <property type="protein sequence ID" value="RUO52752.1"/>
    <property type="molecule type" value="Genomic_DNA"/>
</dbReference>
<reference evidence="3" key="1">
    <citation type="journal article" date="2018" name="Front. Microbiol.">
        <title>Genome-Based Analysis Reveals the Taxonomy and Diversity of the Family Idiomarinaceae.</title>
        <authorList>
            <person name="Liu Y."/>
            <person name="Lai Q."/>
            <person name="Shao Z."/>
        </authorList>
    </citation>
    <scope>NUCLEOTIDE SEQUENCE [LARGE SCALE GENOMIC DNA]</scope>
    <source>
        <strain evidence="3">BH195</strain>
    </source>
</reference>
<dbReference type="RefSeq" id="WP_126763187.1">
    <property type="nucleotide sequence ID" value="NZ_JBHLTZ010000012.1"/>
</dbReference>
<dbReference type="InterPro" id="IPR029069">
    <property type="entry name" value="HotDog_dom_sf"/>
</dbReference>
<evidence type="ECO:0000313" key="3">
    <source>
        <dbReference type="Proteomes" id="UP000287198"/>
    </source>
</evidence>
<evidence type="ECO:0000256" key="1">
    <source>
        <dbReference type="ARBA" id="ARBA00022801"/>
    </source>
</evidence>
<dbReference type="Proteomes" id="UP000287198">
    <property type="component" value="Unassembled WGS sequence"/>
</dbReference>
<dbReference type="OrthoDB" id="9800856at2"/>
<keyword evidence="3" id="KW-1185">Reference proteome</keyword>
<sequence length="137" mass="16168">MYQTKLVINVPFFDVDAMHVVWHGHYIKYLEMARSELLRQFDYDYPVMQKNGHIWPIVDLRLKYVKSARYGQNIEVVANLVEWEHRLRIDYVIRCCDSAQVLTKATSIQVAVETASQEMLFESPDILFEKLGVERSK</sequence>
<accession>A0A432XVK2</accession>
<proteinExistence type="predicted"/>
<dbReference type="Pfam" id="PF13279">
    <property type="entry name" value="4HBT_2"/>
    <property type="match status" value="1"/>
</dbReference>
<evidence type="ECO:0000313" key="2">
    <source>
        <dbReference type="EMBL" id="RUO52752.1"/>
    </source>
</evidence>
<comment type="caution">
    <text evidence="2">The sequence shown here is derived from an EMBL/GenBank/DDBJ whole genome shotgun (WGS) entry which is preliminary data.</text>
</comment>
<dbReference type="SUPFAM" id="SSF54637">
    <property type="entry name" value="Thioesterase/thiol ester dehydrase-isomerase"/>
    <property type="match status" value="1"/>
</dbReference>
<dbReference type="InterPro" id="IPR006684">
    <property type="entry name" value="YbgC/YbaW"/>
</dbReference>
<keyword evidence="1" id="KW-0378">Hydrolase</keyword>
<organism evidence="2 3">
    <name type="scientific">Pseudidiomarina halophila</name>
    <dbReference type="NCBI Taxonomy" id="1449799"/>
    <lineage>
        <taxon>Bacteria</taxon>
        <taxon>Pseudomonadati</taxon>
        <taxon>Pseudomonadota</taxon>
        <taxon>Gammaproteobacteria</taxon>
        <taxon>Alteromonadales</taxon>
        <taxon>Idiomarinaceae</taxon>
        <taxon>Pseudidiomarina</taxon>
    </lineage>
</organism>
<protein>
    <submittedName>
        <fullName evidence="2">Acyl-CoA thioesterase</fullName>
    </submittedName>
</protein>
<dbReference type="Gene3D" id="3.10.129.10">
    <property type="entry name" value="Hotdog Thioesterase"/>
    <property type="match status" value="1"/>
</dbReference>
<name>A0A432XVK2_9GAMM</name>
<dbReference type="AlphaFoldDB" id="A0A432XVK2"/>
<dbReference type="PIRSF" id="PIRSF003230">
    <property type="entry name" value="YbgC"/>
    <property type="match status" value="1"/>
</dbReference>
<dbReference type="GO" id="GO:0016787">
    <property type="term" value="F:hydrolase activity"/>
    <property type="evidence" value="ECO:0007669"/>
    <property type="project" value="UniProtKB-KW"/>
</dbReference>
<dbReference type="CDD" id="cd00586">
    <property type="entry name" value="4HBT"/>
    <property type="match status" value="1"/>
</dbReference>
<gene>
    <name evidence="2" type="ORF">CWI69_06840</name>
</gene>